<feature type="domain" description="Peptidase S12 Pab87-related C-terminal" evidence="3">
    <location>
        <begin position="422"/>
        <end position="514"/>
    </location>
</feature>
<feature type="chain" id="PRO_5018258923" evidence="1">
    <location>
        <begin position="19"/>
        <end position="516"/>
    </location>
</feature>
<evidence type="ECO:0000259" key="2">
    <source>
        <dbReference type="Pfam" id="PF00144"/>
    </source>
</evidence>
<dbReference type="Pfam" id="PF11954">
    <property type="entry name" value="DUF3471"/>
    <property type="match status" value="1"/>
</dbReference>
<name>A0A3N0WXQ3_9FLAO</name>
<proteinExistence type="predicted"/>
<dbReference type="GO" id="GO:0016787">
    <property type="term" value="F:hydrolase activity"/>
    <property type="evidence" value="ECO:0007669"/>
    <property type="project" value="UniProtKB-KW"/>
</dbReference>
<keyword evidence="1" id="KW-0732">Signal</keyword>
<dbReference type="InterPro" id="IPR050491">
    <property type="entry name" value="AmpC-like"/>
</dbReference>
<evidence type="ECO:0000313" key="4">
    <source>
        <dbReference type="EMBL" id="ROI09908.1"/>
    </source>
</evidence>
<dbReference type="PANTHER" id="PTHR46825">
    <property type="entry name" value="D-ALANYL-D-ALANINE-CARBOXYPEPTIDASE/ENDOPEPTIDASE AMPH"/>
    <property type="match status" value="1"/>
</dbReference>
<dbReference type="InterPro" id="IPR001466">
    <property type="entry name" value="Beta-lactam-related"/>
</dbReference>
<dbReference type="OrthoDB" id="1522765at2"/>
<organism evidence="4 5">
    <name type="scientific">Kaistella daneshvariae</name>
    <dbReference type="NCBI Taxonomy" id="2487074"/>
    <lineage>
        <taxon>Bacteria</taxon>
        <taxon>Pseudomonadati</taxon>
        <taxon>Bacteroidota</taxon>
        <taxon>Flavobacteriia</taxon>
        <taxon>Flavobacteriales</taxon>
        <taxon>Weeksellaceae</taxon>
        <taxon>Chryseobacterium group</taxon>
        <taxon>Kaistella</taxon>
    </lineage>
</organism>
<evidence type="ECO:0000313" key="5">
    <source>
        <dbReference type="Proteomes" id="UP000270224"/>
    </source>
</evidence>
<dbReference type="InterPro" id="IPR021860">
    <property type="entry name" value="Peptidase_S12_Pab87-rel_C"/>
</dbReference>
<evidence type="ECO:0000256" key="1">
    <source>
        <dbReference type="SAM" id="SignalP"/>
    </source>
</evidence>
<accession>A0A3N0WXQ3</accession>
<sequence length="516" mass="57352">MKAKFSLFLLLISFFAFSQVEEKKLDELIQNTLKTFDVPGISVGVVKDGKVIYSKGFGVRSLTSKEKMTDETLVGIASNSKGFTATALAILADEGKLNFDDKVTKYIPEFQMYDPYVTQNVTIKDLITHRAGLGLGQGDLMFFPEGGSLSVNDIIHNVRYLKPENPFRTTLDYNNIMFIVAGEVIHRVSGLSWAEFIEQRILKPVGMTSSFGSYNRAKAAGVSNIIEAHAPVDGKAVAVPHDWNETANAAGGIISNIKDMTTWAEFLMNGFTTKEGKKLVSDKQIQQLWNLQISTPVALKNPYDSNFAGYGLGWFLTDVKGHKQVYHTGGLIGTVTQFTLIPDLKLGIVVLTNQQSGAAFSTITNTIKDSYLGMPKKDWLQTYGDRMAKVNADYAKDKKEIFAKSDAFKKDKNCQIKNDQIAGTYNDPWFGDVTISADGKKLRFASKNSPRLKGDLLPYSPNVMIVKWDDRSYDADAFVNFDLDEDGKAVAMKLKPISDVTDFSFDFEDLHLEKKQ</sequence>
<dbReference type="EMBL" id="RJUG01000002">
    <property type="protein sequence ID" value="ROI09908.1"/>
    <property type="molecule type" value="Genomic_DNA"/>
</dbReference>
<keyword evidence="4" id="KW-0378">Hydrolase</keyword>
<dbReference type="Pfam" id="PF00144">
    <property type="entry name" value="Beta-lactamase"/>
    <property type="match status" value="1"/>
</dbReference>
<dbReference type="Proteomes" id="UP000270224">
    <property type="component" value="Unassembled WGS sequence"/>
</dbReference>
<dbReference type="RefSeq" id="WP_123265156.1">
    <property type="nucleotide sequence ID" value="NZ_RJUG01000002.1"/>
</dbReference>
<evidence type="ECO:0000259" key="3">
    <source>
        <dbReference type="Pfam" id="PF11954"/>
    </source>
</evidence>
<dbReference type="Gene3D" id="2.40.128.600">
    <property type="match status" value="1"/>
</dbReference>
<reference evidence="5" key="1">
    <citation type="submission" date="2018-11" db="EMBL/GenBank/DDBJ databases">
        <title>Proposal to divide the Flavobacteriaceae and reorganize its genera based on Amino Acid Identity values calculated from whole genome sequences.</title>
        <authorList>
            <person name="Nicholson A.C."/>
            <person name="Gulvik C.A."/>
            <person name="Whitney A.M."/>
            <person name="Humrighouse B.W."/>
            <person name="Bell M."/>
            <person name="Holmens B."/>
            <person name="Steigerwalt A."/>
            <person name="Villarma A."/>
            <person name="Sheth M."/>
            <person name="Batra D."/>
            <person name="Pryor J."/>
            <person name="Bernardet J.-F."/>
            <person name="Hugo C."/>
            <person name="Kampfer P."/>
            <person name="Newman J."/>
            <person name="Mcquiston J.R."/>
        </authorList>
    </citation>
    <scope>NUCLEOTIDE SEQUENCE [LARGE SCALE GENOMIC DNA]</scope>
    <source>
        <strain evidence="5">H3056</strain>
    </source>
</reference>
<dbReference type="InterPro" id="IPR012338">
    <property type="entry name" value="Beta-lactam/transpept-like"/>
</dbReference>
<dbReference type="AlphaFoldDB" id="A0A3N0WXQ3"/>
<dbReference type="Gene3D" id="3.40.710.10">
    <property type="entry name" value="DD-peptidase/beta-lactamase superfamily"/>
    <property type="match status" value="1"/>
</dbReference>
<protein>
    <submittedName>
        <fullName evidence="4">Serine hydrolase</fullName>
    </submittedName>
</protein>
<feature type="signal peptide" evidence="1">
    <location>
        <begin position="1"/>
        <end position="18"/>
    </location>
</feature>
<dbReference type="PANTHER" id="PTHR46825:SF15">
    <property type="entry name" value="BETA-LACTAMASE-RELATED DOMAIN-CONTAINING PROTEIN"/>
    <property type="match status" value="1"/>
</dbReference>
<dbReference type="SUPFAM" id="SSF56601">
    <property type="entry name" value="beta-lactamase/transpeptidase-like"/>
    <property type="match status" value="1"/>
</dbReference>
<gene>
    <name evidence="4" type="ORF">EGI11_03900</name>
</gene>
<feature type="domain" description="Beta-lactamase-related" evidence="2">
    <location>
        <begin position="25"/>
        <end position="360"/>
    </location>
</feature>
<comment type="caution">
    <text evidence="4">The sequence shown here is derived from an EMBL/GenBank/DDBJ whole genome shotgun (WGS) entry which is preliminary data.</text>
</comment>